<dbReference type="OrthoDB" id="3308423at2"/>
<dbReference type="EMBL" id="VLPK01000004">
    <property type="protein sequence ID" value="TSJ38643.1"/>
    <property type="molecule type" value="Genomic_DNA"/>
</dbReference>
<evidence type="ECO:0000256" key="6">
    <source>
        <dbReference type="PIRSR" id="PIRSR606710-1"/>
    </source>
</evidence>
<reference evidence="10 11" key="1">
    <citation type="submission" date="2019-07" db="EMBL/GenBank/DDBJ databases">
        <authorList>
            <person name="Huq M.A."/>
        </authorList>
    </citation>
    <scope>NUCLEOTIDE SEQUENCE [LARGE SCALE GENOMIC DNA]</scope>
    <source>
        <strain evidence="10 11">MAH-19</strain>
    </source>
</reference>
<keyword evidence="11" id="KW-1185">Reference proteome</keyword>
<gene>
    <name evidence="10" type="ORF">FO440_19225</name>
</gene>
<keyword evidence="4" id="KW-0119">Carbohydrate metabolism</keyword>
<evidence type="ECO:0000256" key="3">
    <source>
        <dbReference type="ARBA" id="ARBA00022801"/>
    </source>
</evidence>
<dbReference type="Proteomes" id="UP000318733">
    <property type="component" value="Unassembled WGS sequence"/>
</dbReference>
<comment type="caution">
    <text evidence="10">The sequence shown here is derived from an EMBL/GenBank/DDBJ whole genome shotgun (WGS) entry which is preliminary data.</text>
</comment>
<evidence type="ECO:0000256" key="8">
    <source>
        <dbReference type="RuleBase" id="RU361187"/>
    </source>
</evidence>
<comment type="similarity">
    <text evidence="1 8">Belongs to the glycosyl hydrolase 43 family.</text>
</comment>
<dbReference type="SUPFAM" id="SSF75005">
    <property type="entry name" value="Arabinanase/levansucrase/invertase"/>
    <property type="match status" value="1"/>
</dbReference>
<feature type="site" description="Important for catalytic activity, responsible for pKa modulation of the active site Glu and correct orientation of both the proton donor and substrate" evidence="7">
    <location>
        <position position="136"/>
    </location>
</feature>
<protein>
    <submittedName>
        <fullName evidence="10">Family 43 glycosylhydrolase</fullName>
    </submittedName>
</protein>
<keyword evidence="2" id="KW-0858">Xylan degradation</keyword>
<name>A0A556MFH2_9SPHI</name>
<keyword evidence="5 8" id="KW-0326">Glycosidase</keyword>
<keyword evidence="9" id="KW-0732">Signal</keyword>
<evidence type="ECO:0000256" key="4">
    <source>
        <dbReference type="ARBA" id="ARBA00023277"/>
    </source>
</evidence>
<dbReference type="GO" id="GO:0045493">
    <property type="term" value="P:xylan catabolic process"/>
    <property type="evidence" value="ECO:0007669"/>
    <property type="project" value="UniProtKB-KW"/>
</dbReference>
<dbReference type="GO" id="GO:0004553">
    <property type="term" value="F:hydrolase activity, hydrolyzing O-glycosyl compounds"/>
    <property type="evidence" value="ECO:0007669"/>
    <property type="project" value="InterPro"/>
</dbReference>
<dbReference type="Gene3D" id="2.115.10.20">
    <property type="entry name" value="Glycosyl hydrolase domain, family 43"/>
    <property type="match status" value="1"/>
</dbReference>
<evidence type="ECO:0000256" key="5">
    <source>
        <dbReference type="ARBA" id="ARBA00023295"/>
    </source>
</evidence>
<evidence type="ECO:0000313" key="10">
    <source>
        <dbReference type="EMBL" id="TSJ38643.1"/>
    </source>
</evidence>
<dbReference type="PANTHER" id="PTHR43772:SF2">
    <property type="entry name" value="PUTATIVE (AFU_ORTHOLOGUE AFUA_2G04480)-RELATED"/>
    <property type="match status" value="1"/>
</dbReference>
<organism evidence="10 11">
    <name type="scientific">Mucilaginibacter corticis</name>
    <dbReference type="NCBI Taxonomy" id="2597670"/>
    <lineage>
        <taxon>Bacteria</taxon>
        <taxon>Pseudomonadati</taxon>
        <taxon>Bacteroidota</taxon>
        <taxon>Sphingobacteriia</taxon>
        <taxon>Sphingobacteriales</taxon>
        <taxon>Sphingobacteriaceae</taxon>
        <taxon>Mucilaginibacter</taxon>
    </lineage>
</organism>
<feature type="signal peptide" evidence="9">
    <location>
        <begin position="1"/>
        <end position="18"/>
    </location>
</feature>
<dbReference type="AlphaFoldDB" id="A0A556MFH2"/>
<dbReference type="PANTHER" id="PTHR43772">
    <property type="entry name" value="ENDO-1,4-BETA-XYLANASE"/>
    <property type="match status" value="1"/>
</dbReference>
<dbReference type="RefSeq" id="WP_144249924.1">
    <property type="nucleotide sequence ID" value="NZ_VLPK01000004.1"/>
</dbReference>
<dbReference type="InterPro" id="IPR006710">
    <property type="entry name" value="Glyco_hydro_43"/>
</dbReference>
<dbReference type="Pfam" id="PF04616">
    <property type="entry name" value="Glyco_hydro_43"/>
    <property type="match status" value="1"/>
</dbReference>
<evidence type="ECO:0000256" key="1">
    <source>
        <dbReference type="ARBA" id="ARBA00009865"/>
    </source>
</evidence>
<evidence type="ECO:0000256" key="9">
    <source>
        <dbReference type="SAM" id="SignalP"/>
    </source>
</evidence>
<evidence type="ECO:0000313" key="11">
    <source>
        <dbReference type="Proteomes" id="UP000318733"/>
    </source>
</evidence>
<keyword evidence="2" id="KW-0624">Polysaccharide degradation</keyword>
<proteinExistence type="inferred from homology"/>
<sequence>MKYFYLLCALLAFTVVNAQSSQKDTIQLADPTIFYEDGQYYLYGTGSNKGFPVYQSSDLVNWKAGVGKADGGLALAKGDSYGDKSFWAPQIFKNKDKYYMAYAANEDVAIAESDSPLGPFKQSVVKKILGPVHQIDPFIFKDTDGKLYLYFVRLQNGNRVFVAPLKDDLSDIDTAKAKECVNSSLPWENTANKSWPVCEGPTVIKHNGLYYLLYSSNDYQNIDYAIGYAMSKSPMGPWTKNPSNPIISRHLVGFNGTGHGDIFTGKDGQMYYVLHTHYSNTKVQRRKTAIIKLAFTKDKPAALVADKNSFKFLTIDK</sequence>
<dbReference type="CDD" id="cd08991">
    <property type="entry name" value="GH43_HoAraf43-like"/>
    <property type="match status" value="1"/>
</dbReference>
<accession>A0A556MFH2</accession>
<feature type="chain" id="PRO_5022110866" evidence="9">
    <location>
        <begin position="19"/>
        <end position="317"/>
    </location>
</feature>
<evidence type="ECO:0000256" key="7">
    <source>
        <dbReference type="PIRSR" id="PIRSR606710-2"/>
    </source>
</evidence>
<feature type="active site" description="Proton donor" evidence="6">
    <location>
        <position position="199"/>
    </location>
</feature>
<feature type="active site" description="Proton acceptor" evidence="6">
    <location>
        <position position="30"/>
    </location>
</feature>
<dbReference type="InterPro" id="IPR023296">
    <property type="entry name" value="Glyco_hydro_beta-prop_sf"/>
</dbReference>
<dbReference type="InterPro" id="IPR052176">
    <property type="entry name" value="Glycosyl_Hydrlase_43_Enz"/>
</dbReference>
<keyword evidence="3 8" id="KW-0378">Hydrolase</keyword>
<evidence type="ECO:0000256" key="2">
    <source>
        <dbReference type="ARBA" id="ARBA00022651"/>
    </source>
</evidence>